<evidence type="ECO:0000313" key="3">
    <source>
        <dbReference type="EMBL" id="MBS2962004.1"/>
    </source>
</evidence>
<keyword evidence="2" id="KW-1133">Transmembrane helix</keyword>
<feature type="compositionally biased region" description="Low complexity" evidence="1">
    <location>
        <begin position="342"/>
        <end position="365"/>
    </location>
</feature>
<reference evidence="3" key="1">
    <citation type="submission" date="2021-04" db="EMBL/GenBank/DDBJ databases">
        <title>Genome based classification of Actinospica acidithermotolerans sp. nov., an actinobacterium isolated from an Indonesian hot spring.</title>
        <authorList>
            <person name="Kusuma A.B."/>
            <person name="Putra K.E."/>
            <person name="Nafisah S."/>
            <person name="Loh J."/>
            <person name="Nouioui I."/>
            <person name="Goodfellow M."/>
        </authorList>
    </citation>
    <scope>NUCLEOTIDE SEQUENCE</scope>
    <source>
        <strain evidence="3">DSM 45618</strain>
    </source>
</reference>
<gene>
    <name evidence="3" type="ORF">KGA66_03020</name>
</gene>
<feature type="region of interest" description="Disordered" evidence="1">
    <location>
        <begin position="296"/>
        <end position="414"/>
    </location>
</feature>
<protein>
    <submittedName>
        <fullName evidence="3">Uncharacterized protein</fullName>
    </submittedName>
</protein>
<name>A0A8J8BCP9_9ACTN</name>
<proteinExistence type="predicted"/>
<feature type="compositionally biased region" description="Low complexity" evidence="1">
    <location>
        <begin position="371"/>
        <end position="385"/>
    </location>
</feature>
<dbReference type="AlphaFoldDB" id="A0A8J8BCP9"/>
<accession>A0A8J8BCP9</accession>
<keyword evidence="2" id="KW-0472">Membrane</keyword>
<dbReference type="EMBL" id="JAGSXH010000006">
    <property type="protein sequence ID" value="MBS2962004.1"/>
    <property type="molecule type" value="Genomic_DNA"/>
</dbReference>
<keyword evidence="4" id="KW-1185">Reference proteome</keyword>
<dbReference type="Proteomes" id="UP000677913">
    <property type="component" value="Unassembled WGS sequence"/>
</dbReference>
<feature type="compositionally biased region" description="Low complexity" evidence="1">
    <location>
        <begin position="393"/>
        <end position="408"/>
    </location>
</feature>
<feature type="compositionally biased region" description="Pro residues" evidence="1">
    <location>
        <begin position="323"/>
        <end position="341"/>
    </location>
</feature>
<evidence type="ECO:0000256" key="2">
    <source>
        <dbReference type="SAM" id="Phobius"/>
    </source>
</evidence>
<evidence type="ECO:0000313" key="4">
    <source>
        <dbReference type="Proteomes" id="UP000677913"/>
    </source>
</evidence>
<feature type="transmembrane region" description="Helical" evidence="2">
    <location>
        <begin position="639"/>
        <end position="659"/>
    </location>
</feature>
<organism evidence="3 4">
    <name type="scientific">Actinocrinis puniceicyclus</name>
    <dbReference type="NCBI Taxonomy" id="977794"/>
    <lineage>
        <taxon>Bacteria</taxon>
        <taxon>Bacillati</taxon>
        <taxon>Actinomycetota</taxon>
        <taxon>Actinomycetes</taxon>
        <taxon>Catenulisporales</taxon>
        <taxon>Actinospicaceae</taxon>
        <taxon>Actinocrinis</taxon>
    </lineage>
</organism>
<dbReference type="RefSeq" id="WP_211464232.1">
    <property type="nucleotide sequence ID" value="NZ_JAGSXH010000006.1"/>
</dbReference>
<keyword evidence="2" id="KW-0812">Transmembrane</keyword>
<comment type="caution">
    <text evidence="3">The sequence shown here is derived from an EMBL/GenBank/DDBJ whole genome shotgun (WGS) entry which is preliminary data.</text>
</comment>
<evidence type="ECO:0000256" key="1">
    <source>
        <dbReference type="SAM" id="MobiDB-lite"/>
    </source>
</evidence>
<sequence>MNGNASGRTQRLDQIVFRWDSRNAAENGGYGPAAYSCDPLDARAIHEQVRIALRPDEPQPRRSVGRLSLSDGRALAFRRVPGSDSSGRPSPVCHAVVGGGALLDPMRCLALRHWRWPSERVSSEQVGRVLQPIDADSVRIEARNEHDALTRGLHDDLAQFEFTALLAAVLKHPRARLLVLERDLAAEPTALAYGLAELFGRFLPEPWNFSSFETRDSGVYQLAFTPTWPQGATEAPDLIRVDLHSPDLDPRIVPVARQVAALHACRDDKGVEALSKAAEGAGFPDFDRLERILQGQRAPVRLRPSRTPRERPDGTQTAVGVAPPAPVPPAPLPPTSVPPAPARRVPVAPAPVTRVPVMPLSTGPTRPSPTTPAARPSVPRSTQPSVPAPLPQQPQSQQQQQQQQQQQPRATARELSWLQQTSPRRLFPLLPTALRVRSLMRRPQPMPSSAELLDALRLGGTEVVGLEQSLARCDDLTLVDLIDWEDPQPAAHLVLRRLWSSRPQRTARRRTRLALRVLDTLAVLEDQPRRSCEPRLDLAEALFNVAVRPDARSREVRERLTGFFRDAWSADSFFGRDLMYRVVDEDKPLGIPEQAYRALVSLQAAALGGVGAATAPRTARAVAPTAPVPSSRPSAARTALLVGGALVAIGIAIALGMILRR</sequence>